<dbReference type="GO" id="GO:0005737">
    <property type="term" value="C:cytoplasm"/>
    <property type="evidence" value="ECO:0007669"/>
    <property type="project" value="TreeGrafter"/>
</dbReference>
<keyword evidence="3" id="KW-0408">Iron</keyword>
<dbReference type="PANTHER" id="PTHR24300">
    <property type="entry name" value="CYTOCHROME P450 508A4-RELATED"/>
    <property type="match status" value="1"/>
</dbReference>
<evidence type="ECO:0000256" key="4">
    <source>
        <dbReference type="SAM" id="MobiDB-lite"/>
    </source>
</evidence>
<dbReference type="GO" id="GO:0005506">
    <property type="term" value="F:iron ion binding"/>
    <property type="evidence" value="ECO:0007669"/>
    <property type="project" value="InterPro"/>
</dbReference>
<dbReference type="PANTHER" id="PTHR24300:SF301">
    <property type="entry name" value="CYP2J25 PROTEIN-RELATED"/>
    <property type="match status" value="1"/>
</dbReference>
<evidence type="ECO:0000313" key="6">
    <source>
        <dbReference type="Proteomes" id="UP000261620"/>
    </source>
</evidence>
<dbReference type="Gene3D" id="1.10.630.10">
    <property type="entry name" value="Cytochrome P450"/>
    <property type="match status" value="1"/>
</dbReference>
<dbReference type="Ensembl" id="ENSMMOT00000021912.1">
    <property type="protein sequence ID" value="ENSMMOP00000021555.1"/>
    <property type="gene ID" value="ENSMMOG00000016382.1"/>
</dbReference>
<protein>
    <submittedName>
        <fullName evidence="5">Uncharacterized protein</fullName>
    </submittedName>
</protein>
<dbReference type="AlphaFoldDB" id="A0A3Q3X0Y1"/>
<dbReference type="SUPFAM" id="SSF48264">
    <property type="entry name" value="Cytochrome P450"/>
    <property type="match status" value="1"/>
</dbReference>
<keyword evidence="6" id="KW-1185">Reference proteome</keyword>
<evidence type="ECO:0000313" key="5">
    <source>
        <dbReference type="Ensembl" id="ENSMMOP00000021555.1"/>
    </source>
</evidence>
<feature type="compositionally biased region" description="Basic and acidic residues" evidence="4">
    <location>
        <begin position="52"/>
        <end position="61"/>
    </location>
</feature>
<dbReference type="InterPro" id="IPR001128">
    <property type="entry name" value="Cyt_P450"/>
</dbReference>
<name>A0A3Q3X0Y1_MOLML</name>
<dbReference type="STRING" id="94237.ENSMMOP00000021555"/>
<sequence>MSDRDNMPYTNAVIHEIQRMANIIPFNVARMTNRDTTVSKYTIPKRKLDLRLHGEHNEHRATSTFKRFTKQSGNR</sequence>
<proteinExistence type="inferred from homology"/>
<dbReference type="GO" id="GO:0020037">
    <property type="term" value="F:heme binding"/>
    <property type="evidence" value="ECO:0007669"/>
    <property type="project" value="InterPro"/>
</dbReference>
<feature type="compositionally biased region" description="Polar residues" evidence="4">
    <location>
        <begin position="62"/>
        <end position="75"/>
    </location>
</feature>
<evidence type="ECO:0000256" key="1">
    <source>
        <dbReference type="ARBA" id="ARBA00010617"/>
    </source>
</evidence>
<accession>A0A3Q3X0Y1</accession>
<dbReference type="Pfam" id="PF00067">
    <property type="entry name" value="p450"/>
    <property type="match status" value="1"/>
</dbReference>
<evidence type="ECO:0000256" key="2">
    <source>
        <dbReference type="ARBA" id="ARBA00022723"/>
    </source>
</evidence>
<dbReference type="Proteomes" id="UP000261620">
    <property type="component" value="Unplaced"/>
</dbReference>
<organism evidence="5 6">
    <name type="scientific">Mola mola</name>
    <name type="common">Ocean sunfish</name>
    <name type="synonym">Tetraodon mola</name>
    <dbReference type="NCBI Taxonomy" id="94237"/>
    <lineage>
        <taxon>Eukaryota</taxon>
        <taxon>Metazoa</taxon>
        <taxon>Chordata</taxon>
        <taxon>Craniata</taxon>
        <taxon>Vertebrata</taxon>
        <taxon>Euteleostomi</taxon>
        <taxon>Actinopterygii</taxon>
        <taxon>Neopterygii</taxon>
        <taxon>Teleostei</taxon>
        <taxon>Neoteleostei</taxon>
        <taxon>Acanthomorphata</taxon>
        <taxon>Eupercaria</taxon>
        <taxon>Tetraodontiformes</taxon>
        <taxon>Molidae</taxon>
        <taxon>Mola</taxon>
    </lineage>
</organism>
<dbReference type="InterPro" id="IPR036396">
    <property type="entry name" value="Cyt_P450_sf"/>
</dbReference>
<reference evidence="5" key="1">
    <citation type="submission" date="2025-08" db="UniProtKB">
        <authorList>
            <consortium name="Ensembl"/>
        </authorList>
    </citation>
    <scope>IDENTIFICATION</scope>
</reference>
<evidence type="ECO:0000256" key="3">
    <source>
        <dbReference type="ARBA" id="ARBA00023004"/>
    </source>
</evidence>
<dbReference type="GO" id="GO:0006082">
    <property type="term" value="P:organic acid metabolic process"/>
    <property type="evidence" value="ECO:0007669"/>
    <property type="project" value="TreeGrafter"/>
</dbReference>
<dbReference type="InterPro" id="IPR050182">
    <property type="entry name" value="Cytochrome_P450_fam2"/>
</dbReference>
<dbReference type="OMA" id="GEHNEHR"/>
<feature type="region of interest" description="Disordered" evidence="4">
    <location>
        <begin position="52"/>
        <end position="75"/>
    </location>
</feature>
<comment type="similarity">
    <text evidence="1">Belongs to the cytochrome P450 family.</text>
</comment>
<reference evidence="5" key="2">
    <citation type="submission" date="2025-09" db="UniProtKB">
        <authorList>
            <consortium name="Ensembl"/>
        </authorList>
    </citation>
    <scope>IDENTIFICATION</scope>
</reference>
<dbReference type="GO" id="GO:0006805">
    <property type="term" value="P:xenobiotic metabolic process"/>
    <property type="evidence" value="ECO:0007669"/>
    <property type="project" value="TreeGrafter"/>
</dbReference>
<keyword evidence="2" id="KW-0479">Metal-binding</keyword>
<dbReference type="GO" id="GO:0016712">
    <property type="term" value="F:oxidoreductase activity, acting on paired donors, with incorporation or reduction of molecular oxygen, reduced flavin or flavoprotein as one donor, and incorporation of one atom of oxygen"/>
    <property type="evidence" value="ECO:0007669"/>
    <property type="project" value="TreeGrafter"/>
</dbReference>